<feature type="repeat" description="ANK" evidence="3">
    <location>
        <begin position="399"/>
        <end position="431"/>
    </location>
</feature>
<evidence type="ECO:0000313" key="7">
    <source>
        <dbReference type="Proteomes" id="UP000053095"/>
    </source>
</evidence>
<dbReference type="SMART" id="SM00248">
    <property type="entry name" value="ANK"/>
    <property type="match status" value="6"/>
</dbReference>
<evidence type="ECO:0000256" key="1">
    <source>
        <dbReference type="ARBA" id="ARBA00022737"/>
    </source>
</evidence>
<feature type="domain" description="F-box" evidence="5">
    <location>
        <begin position="1"/>
        <end position="47"/>
    </location>
</feature>
<sequence length="504" mass="56433">MSLPSLPTELLQHIANGIETLETLRALSCVSQRFYAIFNPALYHQDARNSSIAPGSFAVTWAAENGNLALLKKALSYGAELAPSSPPQKKRTVGPSLWEKRCMMTGRLHLIKTDRPDHPLCIAVRKGHGDITEFLIVDQGCDMDMLDQLAYPLLSVATHYRHAHLIKFLIERGASQMAVDQYYGGTGRSPIHMAVVGRFEKGMELLLDPKLHLDSRPSYEQMNGALLYALLSDMDLVYGDDQKNTIRLLLDSGLLDGEGRLDFSFRQTIDSALRTPLQWAVEQDDIRYLERFVKAGADPNFPAATDPWETVLVQAVKLQNQDKVRLLLPKTRRVVRTLALAWSIKLWSPDDEKGRNIPRILLQNGTLPDYEPDDDTFLRSGSRNASSQCTLGIEYSEELTDAPLVLAVHSGHLEMVQLLIEHGANVNVRFYELLGNCAVVSECLSLADKLGHLDIAEVLRDRGAVERDYEAERMAQFEGWSYNRPTESTQPNPARDESFAPIPE</sequence>
<name>A0A510NUN5_TALPI</name>
<dbReference type="InterPro" id="IPR001810">
    <property type="entry name" value="F-box_dom"/>
</dbReference>
<protein>
    <submittedName>
        <fullName evidence="6">Ankyrin repeat-containing protein</fullName>
    </submittedName>
</protein>
<organism evidence="6 7">
    <name type="scientific">Talaromyces pinophilus</name>
    <name type="common">Penicillium pinophilum</name>
    <dbReference type="NCBI Taxonomy" id="128442"/>
    <lineage>
        <taxon>Eukaryota</taxon>
        <taxon>Fungi</taxon>
        <taxon>Dikarya</taxon>
        <taxon>Ascomycota</taxon>
        <taxon>Pezizomycotina</taxon>
        <taxon>Eurotiomycetes</taxon>
        <taxon>Eurotiomycetidae</taxon>
        <taxon>Eurotiales</taxon>
        <taxon>Trichocomaceae</taxon>
        <taxon>Talaromyces</taxon>
        <taxon>Talaromyces sect. Talaromyces</taxon>
    </lineage>
</organism>
<accession>A0A510NUN5</accession>
<reference evidence="7" key="1">
    <citation type="journal article" date="2015" name="Genome Announc.">
        <title>Draft genome sequence of Talaromyces cellulolyticus strain Y-94, a source of lignocellulosic biomass-degrading enzymes.</title>
        <authorList>
            <person name="Fujii T."/>
            <person name="Koike H."/>
            <person name="Sawayama S."/>
            <person name="Yano S."/>
            <person name="Inoue H."/>
        </authorList>
    </citation>
    <scope>NUCLEOTIDE SEQUENCE [LARGE SCALE GENOMIC DNA]</scope>
    <source>
        <strain evidence="7">Y-94</strain>
    </source>
</reference>
<gene>
    <name evidence="6" type="ORF">TCE0_018f04637</name>
</gene>
<dbReference type="PROSITE" id="PS50181">
    <property type="entry name" value="FBOX"/>
    <property type="match status" value="1"/>
</dbReference>
<dbReference type="Pfam" id="PF00023">
    <property type="entry name" value="Ank"/>
    <property type="match status" value="1"/>
</dbReference>
<evidence type="ECO:0000313" key="6">
    <source>
        <dbReference type="EMBL" id="GAM35930.1"/>
    </source>
</evidence>
<feature type="region of interest" description="Disordered" evidence="4">
    <location>
        <begin position="480"/>
        <end position="504"/>
    </location>
</feature>
<dbReference type="Pfam" id="PF12796">
    <property type="entry name" value="Ank_2"/>
    <property type="match status" value="1"/>
</dbReference>
<keyword evidence="1" id="KW-0677">Repeat</keyword>
<evidence type="ECO:0000256" key="3">
    <source>
        <dbReference type="PROSITE-ProRule" id="PRU00023"/>
    </source>
</evidence>
<evidence type="ECO:0000259" key="5">
    <source>
        <dbReference type="PROSITE" id="PS50181"/>
    </source>
</evidence>
<dbReference type="InterPro" id="IPR036770">
    <property type="entry name" value="Ankyrin_rpt-contain_sf"/>
</dbReference>
<dbReference type="EMBL" id="DF933814">
    <property type="protein sequence ID" value="GAM35930.1"/>
    <property type="molecule type" value="Genomic_DNA"/>
</dbReference>
<dbReference type="Proteomes" id="UP000053095">
    <property type="component" value="Unassembled WGS sequence"/>
</dbReference>
<dbReference type="PANTHER" id="PTHR24198:SF165">
    <property type="entry name" value="ANKYRIN REPEAT-CONTAINING PROTEIN-RELATED"/>
    <property type="match status" value="1"/>
</dbReference>
<feature type="compositionally biased region" description="Polar residues" evidence="4">
    <location>
        <begin position="483"/>
        <end position="492"/>
    </location>
</feature>
<dbReference type="Gene3D" id="1.25.40.20">
    <property type="entry name" value="Ankyrin repeat-containing domain"/>
    <property type="match status" value="2"/>
</dbReference>
<dbReference type="AlphaFoldDB" id="A0A510NUN5"/>
<dbReference type="SUPFAM" id="SSF48403">
    <property type="entry name" value="Ankyrin repeat"/>
    <property type="match status" value="1"/>
</dbReference>
<evidence type="ECO:0000256" key="4">
    <source>
        <dbReference type="SAM" id="MobiDB-lite"/>
    </source>
</evidence>
<keyword evidence="7" id="KW-1185">Reference proteome</keyword>
<dbReference type="PROSITE" id="PS50088">
    <property type="entry name" value="ANK_REPEAT"/>
    <property type="match status" value="1"/>
</dbReference>
<keyword evidence="2 3" id="KW-0040">ANK repeat</keyword>
<dbReference type="InterPro" id="IPR002110">
    <property type="entry name" value="Ankyrin_rpt"/>
</dbReference>
<dbReference type="PANTHER" id="PTHR24198">
    <property type="entry name" value="ANKYRIN REPEAT AND PROTEIN KINASE DOMAIN-CONTAINING PROTEIN"/>
    <property type="match status" value="1"/>
</dbReference>
<proteinExistence type="predicted"/>
<evidence type="ECO:0000256" key="2">
    <source>
        <dbReference type="ARBA" id="ARBA00023043"/>
    </source>
</evidence>
<dbReference type="PROSITE" id="PS50297">
    <property type="entry name" value="ANK_REP_REGION"/>
    <property type="match status" value="1"/>
</dbReference>